<dbReference type="AlphaFoldDB" id="A0A6A5Y9W6"/>
<keyword evidence="2" id="KW-0812">Transmembrane</keyword>
<proteinExistence type="predicted"/>
<keyword evidence="4" id="KW-1185">Reference proteome</keyword>
<evidence type="ECO:0000256" key="1">
    <source>
        <dbReference type="SAM" id="MobiDB-lite"/>
    </source>
</evidence>
<dbReference type="OrthoDB" id="2386090at2759"/>
<sequence>MNSQLHFFARAFYRSTLRGTSQQAARQTRFAQYVCRSCQSKFSTTAIRRAFGLSKKDAQNAAEVADRAGSKKYPSRLVIYDAGDIRTSFVSFWKATALFQFGVVGVFIAPVLYRNENQPDPNVRLMQAIGVGILGVVPMAMMSYLTSPFVKRIAIDIPAYAQISRPNLQRFASTIQPNARLEFTTLRAFPFQRTSTVLLHELRALPSQMFRFANLERVKTEASIKRWKGMPWYSKFMEIINEPRWKFYVKEGRQYTMKTGVPGVWEEIAQTIQRQSLKEQVGKGSAKPANTLAKLVNEPKVRPVRRQTARSAR</sequence>
<keyword evidence="2" id="KW-0472">Membrane</keyword>
<evidence type="ECO:0000313" key="4">
    <source>
        <dbReference type="Proteomes" id="UP000799778"/>
    </source>
</evidence>
<protein>
    <submittedName>
        <fullName evidence="3">Uncharacterized protein</fullName>
    </submittedName>
</protein>
<gene>
    <name evidence="3" type="ORF">BU24DRAFT_418018</name>
</gene>
<dbReference type="Proteomes" id="UP000799778">
    <property type="component" value="Unassembled WGS sequence"/>
</dbReference>
<dbReference type="EMBL" id="ML978066">
    <property type="protein sequence ID" value="KAF2022372.1"/>
    <property type="molecule type" value="Genomic_DNA"/>
</dbReference>
<feature type="compositionally biased region" description="Basic residues" evidence="1">
    <location>
        <begin position="302"/>
        <end position="313"/>
    </location>
</feature>
<feature type="region of interest" description="Disordered" evidence="1">
    <location>
        <begin position="280"/>
        <end position="313"/>
    </location>
</feature>
<dbReference type="RefSeq" id="XP_033390711.1">
    <property type="nucleotide sequence ID" value="XM_033526868.1"/>
</dbReference>
<evidence type="ECO:0000256" key="2">
    <source>
        <dbReference type="SAM" id="Phobius"/>
    </source>
</evidence>
<feature type="transmembrane region" description="Helical" evidence="2">
    <location>
        <begin position="95"/>
        <end position="113"/>
    </location>
</feature>
<organism evidence="3 4">
    <name type="scientific">Aaosphaeria arxii CBS 175.79</name>
    <dbReference type="NCBI Taxonomy" id="1450172"/>
    <lineage>
        <taxon>Eukaryota</taxon>
        <taxon>Fungi</taxon>
        <taxon>Dikarya</taxon>
        <taxon>Ascomycota</taxon>
        <taxon>Pezizomycotina</taxon>
        <taxon>Dothideomycetes</taxon>
        <taxon>Pleosporomycetidae</taxon>
        <taxon>Pleosporales</taxon>
        <taxon>Pleosporales incertae sedis</taxon>
        <taxon>Aaosphaeria</taxon>
    </lineage>
</organism>
<name>A0A6A5Y9W6_9PLEO</name>
<feature type="transmembrane region" description="Helical" evidence="2">
    <location>
        <begin position="125"/>
        <end position="145"/>
    </location>
</feature>
<reference evidence="3" key="1">
    <citation type="journal article" date="2020" name="Stud. Mycol.">
        <title>101 Dothideomycetes genomes: a test case for predicting lifestyles and emergence of pathogens.</title>
        <authorList>
            <person name="Haridas S."/>
            <person name="Albert R."/>
            <person name="Binder M."/>
            <person name="Bloem J."/>
            <person name="Labutti K."/>
            <person name="Salamov A."/>
            <person name="Andreopoulos B."/>
            <person name="Baker S."/>
            <person name="Barry K."/>
            <person name="Bills G."/>
            <person name="Bluhm B."/>
            <person name="Cannon C."/>
            <person name="Castanera R."/>
            <person name="Culley D."/>
            <person name="Daum C."/>
            <person name="Ezra D."/>
            <person name="Gonzalez J."/>
            <person name="Henrissat B."/>
            <person name="Kuo A."/>
            <person name="Liang C."/>
            <person name="Lipzen A."/>
            <person name="Lutzoni F."/>
            <person name="Magnuson J."/>
            <person name="Mondo S."/>
            <person name="Nolan M."/>
            <person name="Ohm R."/>
            <person name="Pangilinan J."/>
            <person name="Park H.-J."/>
            <person name="Ramirez L."/>
            <person name="Alfaro M."/>
            <person name="Sun H."/>
            <person name="Tritt A."/>
            <person name="Yoshinaga Y."/>
            <person name="Zwiers L.-H."/>
            <person name="Turgeon B."/>
            <person name="Goodwin S."/>
            <person name="Spatafora J."/>
            <person name="Crous P."/>
            <person name="Grigoriev I."/>
        </authorList>
    </citation>
    <scope>NUCLEOTIDE SEQUENCE</scope>
    <source>
        <strain evidence="3">CBS 175.79</strain>
    </source>
</reference>
<dbReference type="GeneID" id="54284265"/>
<evidence type="ECO:0000313" key="3">
    <source>
        <dbReference type="EMBL" id="KAF2022372.1"/>
    </source>
</evidence>
<keyword evidence="2" id="KW-1133">Transmembrane helix</keyword>
<accession>A0A6A5Y9W6</accession>